<name>A0A9B0WQ76_CHRAS</name>
<organism evidence="3 4">
    <name type="scientific">Chrysochloris asiatica</name>
    <name type="common">Cape golden mole</name>
    <dbReference type="NCBI Taxonomy" id="185453"/>
    <lineage>
        <taxon>Eukaryota</taxon>
        <taxon>Metazoa</taxon>
        <taxon>Chordata</taxon>
        <taxon>Craniata</taxon>
        <taxon>Vertebrata</taxon>
        <taxon>Euteleostomi</taxon>
        <taxon>Mammalia</taxon>
        <taxon>Eutheria</taxon>
        <taxon>Afrotheria</taxon>
        <taxon>Chrysochloridae</taxon>
        <taxon>Chrysochlorinae</taxon>
        <taxon>Chrysochloris</taxon>
    </lineage>
</organism>
<reference evidence="4" key="1">
    <citation type="submission" date="2025-08" db="UniProtKB">
        <authorList>
            <consortium name="RefSeq"/>
        </authorList>
    </citation>
    <scope>IDENTIFICATION</scope>
    <source>
        <tissue evidence="4">Spleen</tissue>
    </source>
</reference>
<accession>A0A9B0WQ76</accession>
<dbReference type="AlphaFoldDB" id="A0A9B0WQ76"/>
<keyword evidence="3" id="KW-1185">Reference proteome</keyword>
<dbReference type="Proteomes" id="UP000504623">
    <property type="component" value="Unplaced"/>
</dbReference>
<feature type="compositionally biased region" description="Basic and acidic residues" evidence="1">
    <location>
        <begin position="586"/>
        <end position="605"/>
    </location>
</feature>
<dbReference type="OrthoDB" id="9939953at2759"/>
<feature type="region of interest" description="Disordered" evidence="1">
    <location>
        <begin position="481"/>
        <end position="509"/>
    </location>
</feature>
<feature type="compositionally biased region" description="Basic and acidic residues" evidence="1">
    <location>
        <begin position="658"/>
        <end position="673"/>
    </location>
</feature>
<feature type="compositionally biased region" description="Low complexity" evidence="1">
    <location>
        <begin position="319"/>
        <end position="328"/>
    </location>
</feature>
<dbReference type="InterPro" id="IPR031474">
    <property type="entry name" value="PPP1R26_N"/>
</dbReference>
<feature type="compositionally biased region" description="Low complexity" evidence="1">
    <location>
        <begin position="185"/>
        <end position="198"/>
    </location>
</feature>
<protein>
    <submittedName>
        <fullName evidence="4">Protein phosphatase 1 regulatory subunit 26</fullName>
    </submittedName>
</protein>
<evidence type="ECO:0000313" key="3">
    <source>
        <dbReference type="Proteomes" id="UP000504623"/>
    </source>
</evidence>
<dbReference type="CTD" id="9858"/>
<feature type="region of interest" description="Disordered" evidence="1">
    <location>
        <begin position="1131"/>
        <end position="1198"/>
    </location>
</feature>
<feature type="compositionally biased region" description="Low complexity" evidence="1">
    <location>
        <begin position="802"/>
        <end position="811"/>
    </location>
</feature>
<gene>
    <name evidence="4" type="primary">PPP1R26</name>
</gene>
<dbReference type="RefSeq" id="XP_006863881.1">
    <property type="nucleotide sequence ID" value="XM_006863819.1"/>
</dbReference>
<feature type="region of interest" description="Disordered" evidence="1">
    <location>
        <begin position="878"/>
        <end position="974"/>
    </location>
</feature>
<evidence type="ECO:0000313" key="4">
    <source>
        <dbReference type="RefSeq" id="XP_006863881.1"/>
    </source>
</evidence>
<dbReference type="GO" id="GO:0004864">
    <property type="term" value="F:protein phosphatase inhibitor activity"/>
    <property type="evidence" value="ECO:0007669"/>
    <property type="project" value="InterPro"/>
</dbReference>
<proteinExistence type="predicted"/>
<feature type="region of interest" description="Disordered" evidence="1">
    <location>
        <begin position="230"/>
        <end position="455"/>
    </location>
</feature>
<feature type="compositionally biased region" description="Basic residues" evidence="1">
    <location>
        <begin position="691"/>
        <end position="712"/>
    </location>
</feature>
<feature type="domain" description="Protein phosphatase 1 regulatory subunit 26 N-terminal" evidence="2">
    <location>
        <begin position="1"/>
        <end position="832"/>
    </location>
</feature>
<evidence type="ECO:0000256" key="1">
    <source>
        <dbReference type="SAM" id="MobiDB-lite"/>
    </source>
</evidence>
<dbReference type="PANTHER" id="PTHR15724:SF0">
    <property type="entry name" value="PROTEIN PHOSPHATASE 1 REGULATORY SUBUNIT 26"/>
    <property type="match status" value="1"/>
</dbReference>
<feature type="compositionally biased region" description="Basic and acidic residues" evidence="1">
    <location>
        <begin position="259"/>
        <end position="271"/>
    </location>
</feature>
<dbReference type="Pfam" id="PF15740">
    <property type="entry name" value="PPP1R26_N"/>
    <property type="match status" value="1"/>
</dbReference>
<feature type="compositionally biased region" description="Low complexity" evidence="1">
    <location>
        <begin position="539"/>
        <end position="553"/>
    </location>
</feature>
<dbReference type="PANTHER" id="PTHR15724">
    <property type="entry name" value="PROTEIN PHOSPHATASE 1 REGULATORY SUBUNIT 26"/>
    <property type="match status" value="1"/>
</dbReference>
<sequence>MFLMNVPPVVALQSKWEAFGPSGSCRFPGCFSEDTEGVARAAVSTKVQMVISTLRKDGATLGMSDEHAAHRSHRGEPYRNARLTGNPAVPTTCTLATDFNSREQGAAVDFGPLVLDSDSDDSVDRDIEEAIQEYLKAKSGSVQPVSGGARPTVAAETSSQCKLDPLHSNATTALCPTAKPGAVPTVAGGVSGSPPGAGDNRGPPSPVSVSSDDSFEQSIRAEIEQFLNEKKQHKIPKGNVPVVKKPEPGEVPARPLCRSSKEPLVRAHRQDALGAGKEFVFRKQKPAVQPRGPKGKVTAEAEAGPKVAACRPLDTTQNKGGTKRSAGAGKRGKRAKSAALVPTASDSSSDDGIEEAIQQYQLEKSRKETSGDTPLRAPPRDEKGPAPPANSTCASTKPVLSETLRKTPSRKKPATTKAAEVSPVALDSSRPPKGTKTTPPTGCTATKGEHVDQTPCRADTSAELMCAEAILDISKTILPVPRTSSLLYTPGGPSRSDGDGSSVDSDDSIEQEIRTFLALKAQSGSLLARAESCPPPAWSPRSSPGPNGPVSGPKALLSKPQDAPLNCKRKRRGGASTSAKPLVLKRSKEVMKDSPEAEHTLDGRDVPSPGKASEAPAREVASETGNQPLPSKTAELELINPDVRGGTWLGYSQANEARGVEEKGSSEDHDKSSSLDSDEDLDTAIKDLLRSKRRFKRRSREPRVPAGKKRVRFSTTETQCLETLGDRQKHWTDRSPCLLKSCLLKPKKDSREATTRRLGCVAEMAPVDSCGDVPAAFEPRNQVPEGSLFSNTREVQKKETEVSVSDDSSSVDSDDSIELEIRKFLAEKAKESVNCVGSHASGPLTLGPEGLPRPETLGRKELAPALCTWSQRSREATLLAEEPKSAERATGAPSSARFFSQGAKGLPTAPGRCEPAPPKSASVTFSAKGSPAGRRTASTSRDVNPRGTEPEAAERAFGQLPSGAKASLEAESTSAFQMNHQSLSSLTPGPGEDRENRVLLCGRPQAALVSPWTDFTQQGRPQSPWPLHPAAAWKGGLGAERDCGTEGPTKCSPGPALDPKKSLPFAGFSPLLSTQLFHFGKSVSWGSKQASLFSSHLGLPLQGPSFSTFRGVPLGPSPMFGSSHLLVKKEGGQWLSRKTPDRRTSGSEENILDLRYRRRPMQRDEDDQEMLGSDVSELSDTSVEDGAGGGVKGSILQL</sequence>
<feature type="region of interest" description="Disordered" evidence="1">
    <location>
        <begin position="524"/>
        <end position="712"/>
    </location>
</feature>
<evidence type="ECO:0000259" key="2">
    <source>
        <dbReference type="Pfam" id="PF15740"/>
    </source>
</evidence>
<feature type="region of interest" description="Disordered" evidence="1">
    <location>
        <begin position="781"/>
        <end position="812"/>
    </location>
</feature>
<dbReference type="InterPro" id="IPR026130">
    <property type="entry name" value="PPP1R26"/>
</dbReference>
<feature type="region of interest" description="Disordered" evidence="1">
    <location>
        <begin position="185"/>
        <end position="212"/>
    </location>
</feature>
<feature type="compositionally biased region" description="Low complexity" evidence="1">
    <location>
        <begin position="431"/>
        <end position="446"/>
    </location>
</feature>
<dbReference type="GeneID" id="102837212"/>
<feature type="compositionally biased region" description="Low complexity" evidence="1">
    <location>
        <begin position="491"/>
        <end position="503"/>
    </location>
</feature>